<gene>
    <name evidence="1" type="ORF">G6F64_002796</name>
</gene>
<dbReference type="Proteomes" id="UP000716291">
    <property type="component" value="Unassembled WGS sequence"/>
</dbReference>
<evidence type="ECO:0000313" key="2">
    <source>
        <dbReference type="Proteomes" id="UP000716291"/>
    </source>
</evidence>
<dbReference type="EMBL" id="JAANQT010000252">
    <property type="protein sequence ID" value="KAG1312737.1"/>
    <property type="molecule type" value="Genomic_DNA"/>
</dbReference>
<comment type="caution">
    <text evidence="1">The sequence shown here is derived from an EMBL/GenBank/DDBJ whole genome shotgun (WGS) entry which is preliminary data.</text>
</comment>
<evidence type="ECO:0000313" key="1">
    <source>
        <dbReference type="EMBL" id="KAG1312737.1"/>
    </source>
</evidence>
<proteinExistence type="predicted"/>
<protein>
    <submittedName>
        <fullName evidence="1">Uncharacterized protein</fullName>
    </submittedName>
</protein>
<reference evidence="1" key="1">
    <citation type="journal article" date="2020" name="Microb. Genom.">
        <title>Genetic diversity of clinical and environmental Mucorales isolates obtained from an investigation of mucormycosis cases among solid organ transplant recipients.</title>
        <authorList>
            <person name="Nguyen M.H."/>
            <person name="Kaul D."/>
            <person name="Muto C."/>
            <person name="Cheng S.J."/>
            <person name="Richter R.A."/>
            <person name="Bruno V.M."/>
            <person name="Liu G."/>
            <person name="Beyhan S."/>
            <person name="Sundermann A.J."/>
            <person name="Mounaud S."/>
            <person name="Pasculle A.W."/>
            <person name="Nierman W.C."/>
            <person name="Driscoll E."/>
            <person name="Cumbie R."/>
            <person name="Clancy C.J."/>
            <person name="Dupont C.L."/>
        </authorList>
    </citation>
    <scope>NUCLEOTIDE SEQUENCE</scope>
    <source>
        <strain evidence="1">GL11</strain>
    </source>
</reference>
<sequence length="656" mass="73847">MERDNWFIIKNSLASFEQAVKVYYQATEPVSSIAKSAGSSSSSKSNLGWPFNGSNKEKVLKLYENLSESKMWKLSTGKYVEKAMYDMVKNLNYEHPVCFVILDMNDKNWEEYFSADELDEINEAANMEKQLLPTDFQTFLDGIPKTTDLRAMFSHLSTQIIDPFQNRALYWLKKSLQDAADMFITRCLPIVRNNLLDDVDRWSDTVNFVAFWQERARTATVVQSRATCSSFVDNLIMEVTPKNQVAYGENIQDNVDQNINVVEQENDGEVLESSSSATMTPFIDNNASSPTLDRTMDNEMPTTPWIIGNTNITDLFQQYRRHVDTIDLPFPLETSLKELLAVADILFLAPMDHSPAMMKIFGQRTLNDVCNQVLGELMPANTAKISDSDFIKVTDTINVVDSKAINVREGKRDLLNLAATMNNTIGSVIEGLANLLTKLPRLSILDMSKIGEVELQSTYFDVFLSEIIADQDQQVALRWANKSVHQDLTDMRPDAIISTIVQHEFGCPLGFGEAKVGNVSTTKQSVNLDIFRLGITCKRAIERYDLPTCLAFMINGYSISFFIVSKRHDCLYIMMEIASLDFASSLCNLHTFATRKNLDLLAAVSYCFWSICTQDLSNAATATTLQEGLDNLVTISNYMSLMAKSSKGTLGQSFQY</sequence>
<dbReference type="OrthoDB" id="2257229at2759"/>
<keyword evidence="2" id="KW-1185">Reference proteome</keyword>
<dbReference type="AlphaFoldDB" id="A0A9P6XFY7"/>
<name>A0A9P6XFY7_RHIOR</name>
<organism evidence="1 2">
    <name type="scientific">Rhizopus oryzae</name>
    <name type="common">Mucormycosis agent</name>
    <name type="synonym">Rhizopus arrhizus var. delemar</name>
    <dbReference type="NCBI Taxonomy" id="64495"/>
    <lineage>
        <taxon>Eukaryota</taxon>
        <taxon>Fungi</taxon>
        <taxon>Fungi incertae sedis</taxon>
        <taxon>Mucoromycota</taxon>
        <taxon>Mucoromycotina</taxon>
        <taxon>Mucoromycetes</taxon>
        <taxon>Mucorales</taxon>
        <taxon>Mucorineae</taxon>
        <taxon>Rhizopodaceae</taxon>
        <taxon>Rhizopus</taxon>
    </lineage>
</organism>
<accession>A0A9P6XFY7</accession>